<proteinExistence type="predicted"/>
<gene>
    <name evidence="2" type="ORF">EV190_1318</name>
</gene>
<dbReference type="OrthoDB" id="3425969at2"/>
<dbReference type="InterPro" id="IPR047789">
    <property type="entry name" value="CU044_5270-like"/>
</dbReference>
<reference evidence="2 3" key="1">
    <citation type="submission" date="2019-03" db="EMBL/GenBank/DDBJ databases">
        <title>Genomic Encyclopedia of Type Strains, Phase IV (KMG-IV): sequencing the most valuable type-strain genomes for metagenomic binning, comparative biology and taxonomic classification.</title>
        <authorList>
            <person name="Goeker M."/>
        </authorList>
    </citation>
    <scope>NUCLEOTIDE SEQUENCE [LARGE SCALE GENOMIC DNA]</scope>
    <source>
        <strain evidence="2 3">DSM 46770</strain>
    </source>
</reference>
<feature type="transmembrane region" description="Helical" evidence="1">
    <location>
        <begin position="57"/>
        <end position="77"/>
    </location>
</feature>
<dbReference type="Proteomes" id="UP000295281">
    <property type="component" value="Unassembled WGS sequence"/>
</dbReference>
<evidence type="ECO:0000313" key="2">
    <source>
        <dbReference type="EMBL" id="TDQ45491.1"/>
    </source>
</evidence>
<sequence length="351" mass="37092">MNTDERAVRDLLAPLDPAAAVRVDADQRARARVDALAMGGARTPGARIGASKARWRLAALGAAACAAALAMIGVLAVNPADSAYAGPPPAPLSVTPANLEGAREELLALAETAEARPEPAPAGDVAYVRTAQWTLTWVQDADTDEFGWGIAPVDHQVWRSASQDAGYSVEAPQPAEHLSGDADPVLSLFEQGPSESDGMDEGLAMTWEPGELATDPGALEAQLPEIWDTDSTSTATLFSALQELYGERPVTPAEQGAVLRMLAGRDDVRFAGEATDREGRSGLLFLTEDTESVEGGLLQRRVMFAPDTGMPLYHETVLMESDAPTPGELPQVNNYTVLVASAWVAEVKQIP</sequence>
<protein>
    <recommendedName>
        <fullName evidence="4">CU044_5270 family protein</fullName>
    </recommendedName>
</protein>
<evidence type="ECO:0008006" key="4">
    <source>
        <dbReference type="Google" id="ProtNLM"/>
    </source>
</evidence>
<evidence type="ECO:0000313" key="3">
    <source>
        <dbReference type="Proteomes" id="UP000295281"/>
    </source>
</evidence>
<organism evidence="2 3">
    <name type="scientific">Actinorugispora endophytica</name>
    <dbReference type="NCBI Taxonomy" id="1605990"/>
    <lineage>
        <taxon>Bacteria</taxon>
        <taxon>Bacillati</taxon>
        <taxon>Actinomycetota</taxon>
        <taxon>Actinomycetes</taxon>
        <taxon>Streptosporangiales</taxon>
        <taxon>Nocardiopsidaceae</taxon>
        <taxon>Actinorugispora</taxon>
    </lineage>
</organism>
<accession>A0A4R6UFE8</accession>
<dbReference type="NCBIfam" id="NF038083">
    <property type="entry name" value="CU044_5270_fam"/>
    <property type="match status" value="1"/>
</dbReference>
<keyword evidence="1" id="KW-0812">Transmembrane</keyword>
<dbReference type="EMBL" id="SNYN01000031">
    <property type="protein sequence ID" value="TDQ45491.1"/>
    <property type="molecule type" value="Genomic_DNA"/>
</dbReference>
<dbReference type="AlphaFoldDB" id="A0A4R6UFE8"/>
<keyword evidence="3" id="KW-1185">Reference proteome</keyword>
<dbReference type="RefSeq" id="WP_133743479.1">
    <property type="nucleotide sequence ID" value="NZ_SNYN01000031.1"/>
</dbReference>
<evidence type="ECO:0000256" key="1">
    <source>
        <dbReference type="SAM" id="Phobius"/>
    </source>
</evidence>
<name>A0A4R6UFE8_9ACTN</name>
<keyword evidence="1" id="KW-1133">Transmembrane helix</keyword>
<comment type="caution">
    <text evidence="2">The sequence shown here is derived from an EMBL/GenBank/DDBJ whole genome shotgun (WGS) entry which is preliminary data.</text>
</comment>
<keyword evidence="1" id="KW-0472">Membrane</keyword>